<keyword evidence="4" id="KW-1185">Reference proteome</keyword>
<name>A0A6I4UYI8_9SPHN</name>
<dbReference type="Gene3D" id="3.30.10.10">
    <property type="entry name" value="Trypsin Inhibitor V, subunit A"/>
    <property type="match status" value="1"/>
</dbReference>
<dbReference type="OrthoDB" id="8724542at2"/>
<dbReference type="Proteomes" id="UP000469159">
    <property type="component" value="Unassembled WGS sequence"/>
</dbReference>
<dbReference type="PROSITE" id="PS51257">
    <property type="entry name" value="PROKAR_LIPOPROTEIN"/>
    <property type="match status" value="1"/>
</dbReference>
<dbReference type="Pfam" id="PF11720">
    <property type="entry name" value="Inhibitor_I78"/>
    <property type="match status" value="1"/>
</dbReference>
<feature type="chain" id="PRO_5026187701" evidence="2">
    <location>
        <begin position="21"/>
        <end position="102"/>
    </location>
</feature>
<evidence type="ECO:0000256" key="1">
    <source>
        <dbReference type="SAM" id="MobiDB-lite"/>
    </source>
</evidence>
<dbReference type="AlphaFoldDB" id="A0A6I4UYI8"/>
<organism evidence="3 4">
    <name type="scientific">Croceibacterium soli</name>
    <dbReference type="NCBI Taxonomy" id="1739690"/>
    <lineage>
        <taxon>Bacteria</taxon>
        <taxon>Pseudomonadati</taxon>
        <taxon>Pseudomonadota</taxon>
        <taxon>Alphaproteobacteria</taxon>
        <taxon>Sphingomonadales</taxon>
        <taxon>Erythrobacteraceae</taxon>
        <taxon>Croceibacterium</taxon>
    </lineage>
</organism>
<accession>A0A6I4UYI8</accession>
<evidence type="ECO:0000313" key="3">
    <source>
        <dbReference type="EMBL" id="MXP42005.1"/>
    </source>
</evidence>
<sequence length="102" mass="10660">MIVRSTLATLVTLGALAGCAATTPPPGDPPVREPEGSCRAEPGQRFVGMRASAEVGAQMLAATGARLLRWVPPRTAVTMDFNPSRLTVSYDDNSIISTVSCT</sequence>
<evidence type="ECO:0000256" key="2">
    <source>
        <dbReference type="SAM" id="SignalP"/>
    </source>
</evidence>
<dbReference type="EMBL" id="WTYK01000005">
    <property type="protein sequence ID" value="MXP42005.1"/>
    <property type="molecule type" value="Genomic_DNA"/>
</dbReference>
<feature type="signal peptide" evidence="2">
    <location>
        <begin position="1"/>
        <end position="20"/>
    </location>
</feature>
<protein>
    <submittedName>
        <fullName evidence="3">Peptidase inhibitor I78</fullName>
    </submittedName>
</protein>
<feature type="region of interest" description="Disordered" evidence="1">
    <location>
        <begin position="19"/>
        <end position="41"/>
    </location>
</feature>
<dbReference type="InterPro" id="IPR021719">
    <property type="entry name" value="Prot_inh_I78"/>
</dbReference>
<evidence type="ECO:0000313" key="4">
    <source>
        <dbReference type="Proteomes" id="UP000469159"/>
    </source>
</evidence>
<reference evidence="3 4" key="1">
    <citation type="submission" date="2019-12" db="EMBL/GenBank/DDBJ databases">
        <title>Genomic-based taxomic classification of the family Erythrobacteraceae.</title>
        <authorList>
            <person name="Xu L."/>
        </authorList>
    </citation>
    <scope>NUCLEOTIDE SEQUENCE [LARGE SCALE GENOMIC DNA]</scope>
    <source>
        <strain evidence="3 4">MCCC 1K02066</strain>
    </source>
</reference>
<comment type="caution">
    <text evidence="3">The sequence shown here is derived from an EMBL/GenBank/DDBJ whole genome shotgun (WGS) entry which is preliminary data.</text>
</comment>
<keyword evidence="2" id="KW-0732">Signal</keyword>
<proteinExistence type="predicted"/>
<gene>
    <name evidence="3" type="ORF">GRI75_10175</name>
</gene>